<accession>A0ABX1JDI7</accession>
<proteinExistence type="predicted"/>
<feature type="domain" description="YrhK" evidence="3">
    <location>
        <begin position="8"/>
        <end position="58"/>
    </location>
</feature>
<keyword evidence="2" id="KW-1133">Transmembrane helix</keyword>
<evidence type="ECO:0000256" key="2">
    <source>
        <dbReference type="SAM" id="Phobius"/>
    </source>
</evidence>
<keyword evidence="2" id="KW-0472">Membrane</keyword>
<name>A0ABX1JDI7_9PSEU</name>
<gene>
    <name evidence="4" type="ORF">HFP15_33490</name>
</gene>
<keyword evidence="5" id="KW-1185">Reference proteome</keyword>
<dbReference type="Proteomes" id="UP000715441">
    <property type="component" value="Unassembled WGS sequence"/>
</dbReference>
<evidence type="ECO:0000256" key="1">
    <source>
        <dbReference type="SAM" id="MobiDB-lite"/>
    </source>
</evidence>
<dbReference type="InterPro" id="IPR025424">
    <property type="entry name" value="YrhK_domain"/>
</dbReference>
<feature type="region of interest" description="Disordered" evidence="1">
    <location>
        <begin position="68"/>
        <end position="89"/>
    </location>
</feature>
<comment type="caution">
    <text evidence="4">The sequence shown here is derived from an EMBL/GenBank/DDBJ whole genome shotgun (WGS) entry which is preliminary data.</text>
</comment>
<evidence type="ECO:0000259" key="3">
    <source>
        <dbReference type="Pfam" id="PF14145"/>
    </source>
</evidence>
<evidence type="ECO:0000313" key="5">
    <source>
        <dbReference type="Proteomes" id="UP000715441"/>
    </source>
</evidence>
<feature type="transmembrane region" description="Helical" evidence="2">
    <location>
        <begin position="40"/>
        <end position="61"/>
    </location>
</feature>
<feature type="transmembrane region" description="Helical" evidence="2">
    <location>
        <begin position="12"/>
        <end position="34"/>
    </location>
</feature>
<sequence length="89" mass="9915">MRTFIREFPTVHLVIGVIGNVIFFVGSVLFLWSWSEMPAIWLFIVGSFGMMLGAIGQAVYIHERHRLNGAPGRPAPQRNPVYSADPESG</sequence>
<dbReference type="Pfam" id="PF14145">
    <property type="entry name" value="YrhK"/>
    <property type="match status" value="1"/>
</dbReference>
<keyword evidence="2" id="KW-0812">Transmembrane</keyword>
<protein>
    <recommendedName>
        <fullName evidence="3">YrhK domain-containing protein</fullName>
    </recommendedName>
</protein>
<dbReference type="EMBL" id="JAAXLS010000042">
    <property type="protein sequence ID" value="NKQ57786.1"/>
    <property type="molecule type" value="Genomic_DNA"/>
</dbReference>
<dbReference type="RefSeq" id="WP_168521050.1">
    <property type="nucleotide sequence ID" value="NZ_JAAXLS010000042.1"/>
</dbReference>
<organism evidence="4 5">
    <name type="scientific">Amycolatopsis acididurans</name>
    <dbReference type="NCBI Taxonomy" id="2724524"/>
    <lineage>
        <taxon>Bacteria</taxon>
        <taxon>Bacillati</taxon>
        <taxon>Actinomycetota</taxon>
        <taxon>Actinomycetes</taxon>
        <taxon>Pseudonocardiales</taxon>
        <taxon>Pseudonocardiaceae</taxon>
        <taxon>Amycolatopsis</taxon>
    </lineage>
</organism>
<evidence type="ECO:0000313" key="4">
    <source>
        <dbReference type="EMBL" id="NKQ57786.1"/>
    </source>
</evidence>
<reference evidence="4 5" key="1">
    <citation type="submission" date="2020-04" db="EMBL/GenBank/DDBJ databases">
        <title>Novel species.</title>
        <authorList>
            <person name="Teo W.F.A."/>
            <person name="Lipun K."/>
            <person name="Srisuk N."/>
            <person name="Duangmal K."/>
        </authorList>
    </citation>
    <scope>NUCLEOTIDE SEQUENCE [LARGE SCALE GENOMIC DNA]</scope>
    <source>
        <strain evidence="4 5">K13G38</strain>
    </source>
</reference>